<reference evidence="1 2" key="1">
    <citation type="submission" date="2015-09" db="EMBL/GenBank/DDBJ databases">
        <title>Draft genome of the parasitic nematode Teladorsagia circumcincta isolate WARC Sus (inbred).</title>
        <authorList>
            <person name="Mitreva M."/>
        </authorList>
    </citation>
    <scope>NUCLEOTIDE SEQUENCE [LARGE SCALE GENOMIC DNA]</scope>
    <source>
        <strain evidence="1 2">S</strain>
    </source>
</reference>
<proteinExistence type="predicted"/>
<protein>
    <submittedName>
        <fullName evidence="1">Uncharacterized protein</fullName>
    </submittedName>
</protein>
<evidence type="ECO:0000313" key="1">
    <source>
        <dbReference type="EMBL" id="PIO61839.1"/>
    </source>
</evidence>
<dbReference type="Gene3D" id="3.90.550.10">
    <property type="entry name" value="Spore Coat Polysaccharide Biosynthesis Protein SpsA, Chain A"/>
    <property type="match status" value="1"/>
</dbReference>
<evidence type="ECO:0000313" key="2">
    <source>
        <dbReference type="Proteomes" id="UP000230423"/>
    </source>
</evidence>
<sequence length="69" mass="8162">KYLVAQNSLECYLKSVNYTLVVVDMDNDERTKKICSRHKHIMFKRHCIAAEYLKDTDWMLVKDADIGPR</sequence>
<gene>
    <name evidence="1" type="ORF">TELCIR_16623</name>
</gene>
<dbReference type="AlphaFoldDB" id="A0A2G9TUY5"/>
<accession>A0A2G9TUY5</accession>
<name>A0A2G9TUY5_TELCI</name>
<dbReference type="Pfam" id="PF03314">
    <property type="entry name" value="DUF273"/>
    <property type="match status" value="1"/>
</dbReference>
<dbReference type="EMBL" id="KZ352946">
    <property type="protein sequence ID" value="PIO61839.1"/>
    <property type="molecule type" value="Genomic_DNA"/>
</dbReference>
<dbReference type="PANTHER" id="PTHR31562">
    <property type="entry name" value="PROTEIN CBG18972"/>
    <property type="match status" value="1"/>
</dbReference>
<dbReference type="InterPro" id="IPR029044">
    <property type="entry name" value="Nucleotide-diphossugar_trans"/>
</dbReference>
<feature type="non-terminal residue" evidence="1">
    <location>
        <position position="1"/>
    </location>
</feature>
<dbReference type="PANTHER" id="PTHR31562:SF8">
    <property type="entry name" value="ALPHA-1,6-MANNOSYLTRANSFERASE"/>
    <property type="match status" value="1"/>
</dbReference>
<organism evidence="1 2">
    <name type="scientific">Teladorsagia circumcincta</name>
    <name type="common">Brown stomach worm</name>
    <name type="synonym">Ostertagia circumcincta</name>
    <dbReference type="NCBI Taxonomy" id="45464"/>
    <lineage>
        <taxon>Eukaryota</taxon>
        <taxon>Metazoa</taxon>
        <taxon>Ecdysozoa</taxon>
        <taxon>Nematoda</taxon>
        <taxon>Chromadorea</taxon>
        <taxon>Rhabditida</taxon>
        <taxon>Rhabditina</taxon>
        <taxon>Rhabditomorpha</taxon>
        <taxon>Strongyloidea</taxon>
        <taxon>Trichostrongylidae</taxon>
        <taxon>Teladorsagia</taxon>
    </lineage>
</organism>
<dbReference type="Proteomes" id="UP000230423">
    <property type="component" value="Unassembled WGS sequence"/>
</dbReference>
<dbReference type="OrthoDB" id="407658at2759"/>
<keyword evidence="2" id="KW-1185">Reference proteome</keyword>
<dbReference type="InterPro" id="IPR004988">
    <property type="entry name" value="DUF273"/>
</dbReference>